<evidence type="ECO:0000313" key="4">
    <source>
        <dbReference type="EMBL" id="MBB2198745.1"/>
    </source>
</evidence>
<gene>
    <name evidence="4" type="ORF">HLH44_14990</name>
</gene>
<comment type="function">
    <text evidence="1">DNA polymerase III is a complex, multichain enzyme responsible for most of the replicative synthesis in bacteria. The epsilon subunit contain the editing function and is a proofreading 3'-5' exonuclease.</text>
</comment>
<dbReference type="PANTHER" id="PTHR30231:SF37">
    <property type="entry name" value="EXODEOXYRIBONUCLEASE 10"/>
    <property type="match status" value="1"/>
</dbReference>
<evidence type="ECO:0000259" key="3">
    <source>
        <dbReference type="SMART" id="SM00479"/>
    </source>
</evidence>
<comment type="caution">
    <text evidence="4">The sequence shown here is derived from an EMBL/GenBank/DDBJ whole genome shotgun (WGS) entry which is preliminary data.</text>
</comment>
<name>A0A7W4PIG5_9PROT</name>
<dbReference type="InterPro" id="IPR036397">
    <property type="entry name" value="RNaseH_sf"/>
</dbReference>
<dbReference type="SMART" id="SM00479">
    <property type="entry name" value="EXOIII"/>
    <property type="match status" value="1"/>
</dbReference>
<dbReference type="InterPro" id="IPR013520">
    <property type="entry name" value="Ribonucl_H"/>
</dbReference>
<protein>
    <submittedName>
        <fullName evidence="4">3'-5' exonuclease</fullName>
    </submittedName>
</protein>
<dbReference type="GO" id="GO:0045004">
    <property type="term" value="P:DNA replication proofreading"/>
    <property type="evidence" value="ECO:0007669"/>
    <property type="project" value="TreeGrafter"/>
</dbReference>
<dbReference type="SUPFAM" id="SSF53098">
    <property type="entry name" value="Ribonuclease H-like"/>
    <property type="match status" value="1"/>
</dbReference>
<dbReference type="GO" id="GO:0003676">
    <property type="term" value="F:nucleic acid binding"/>
    <property type="evidence" value="ECO:0007669"/>
    <property type="project" value="InterPro"/>
</dbReference>
<evidence type="ECO:0000256" key="2">
    <source>
        <dbReference type="ARBA" id="ARBA00026073"/>
    </source>
</evidence>
<dbReference type="GO" id="GO:0008408">
    <property type="term" value="F:3'-5' exonuclease activity"/>
    <property type="evidence" value="ECO:0007669"/>
    <property type="project" value="TreeGrafter"/>
</dbReference>
<evidence type="ECO:0000256" key="1">
    <source>
        <dbReference type="ARBA" id="ARBA00025483"/>
    </source>
</evidence>
<keyword evidence="4" id="KW-0269">Exonuclease</keyword>
<dbReference type="NCBIfam" id="NF006615">
    <property type="entry name" value="PRK09182.1"/>
    <property type="match status" value="1"/>
</dbReference>
<accession>A0A7W4PIG5</accession>
<dbReference type="Pfam" id="PF00929">
    <property type="entry name" value="RNase_T"/>
    <property type="match status" value="1"/>
</dbReference>
<keyword evidence="4" id="KW-0378">Hydrolase</keyword>
<evidence type="ECO:0000313" key="5">
    <source>
        <dbReference type="Proteomes" id="UP000530320"/>
    </source>
</evidence>
<organism evidence="4 5">
    <name type="scientific">Gluconacetobacter dulcium</name>
    <dbReference type="NCBI Taxonomy" id="2729096"/>
    <lineage>
        <taxon>Bacteria</taxon>
        <taxon>Pseudomonadati</taxon>
        <taxon>Pseudomonadota</taxon>
        <taxon>Alphaproteobacteria</taxon>
        <taxon>Acetobacterales</taxon>
        <taxon>Acetobacteraceae</taxon>
        <taxon>Gluconacetobacter</taxon>
    </lineage>
</organism>
<feature type="domain" description="Exonuclease" evidence="3">
    <location>
        <begin position="44"/>
        <end position="207"/>
    </location>
</feature>
<dbReference type="RefSeq" id="WP_116100232.1">
    <property type="nucleotide sequence ID" value="NZ_JABEQP010000011.1"/>
</dbReference>
<dbReference type="GO" id="GO:0005829">
    <property type="term" value="C:cytosol"/>
    <property type="evidence" value="ECO:0007669"/>
    <property type="project" value="TreeGrafter"/>
</dbReference>
<dbReference type="Gene3D" id="3.30.420.10">
    <property type="entry name" value="Ribonuclease H-like superfamily/Ribonuclease H"/>
    <property type="match status" value="1"/>
</dbReference>
<dbReference type="Proteomes" id="UP000530320">
    <property type="component" value="Unassembled WGS sequence"/>
</dbReference>
<comment type="subunit">
    <text evidence="2">DNA polymerase III contains a core (composed of alpha, epsilon and theta chains) that associates with a tau subunit. This core dimerizes to form the POLIII' complex. PolIII' associates with the gamma complex (composed of gamma, delta, delta', psi and chi chains) and with the beta chain to form the complete DNA polymerase III complex.</text>
</comment>
<dbReference type="AlphaFoldDB" id="A0A7W4PIG5"/>
<dbReference type="FunFam" id="3.30.420.10:FF:000045">
    <property type="entry name" value="3'-5' exonuclease DinG"/>
    <property type="match status" value="1"/>
</dbReference>
<sequence>MIDVSNLEELAAALEASPDYRVLRRLRPREPVEGYDATETRLGLMVDVETTGLDPDLDEIIELAMVPFRYALDGMIVEVQEPFDRLREPTKLISPEITTLTGISDTMVSGKSIDPEEVAAFAAPAAVVIAHNAAFDRHFLERFSPVFSTKPWACSMSEIDWAAEGFEGTKLSYLAMALGFFYDRHRAANDCLAAIEILAQELPRTHVPALVRLLDRARLPTWRIWAENSPFEFKDILKARGYRWNGEENGKPRSWYFDVADAEKDAEISYLLREIYRYEADIRTVRVTAYDRFSSRV</sequence>
<reference evidence="4 5" key="1">
    <citation type="submission" date="2020-04" db="EMBL/GenBank/DDBJ databases">
        <title>Description of novel Gluconacetobacter.</title>
        <authorList>
            <person name="Sombolestani A."/>
        </authorList>
    </citation>
    <scope>NUCLEOTIDE SEQUENCE [LARGE SCALE GENOMIC DNA]</scope>
    <source>
        <strain evidence="4 5">LMG 22058</strain>
    </source>
</reference>
<dbReference type="PANTHER" id="PTHR30231">
    <property type="entry name" value="DNA POLYMERASE III SUBUNIT EPSILON"/>
    <property type="match status" value="1"/>
</dbReference>
<dbReference type="EMBL" id="JABEQP010000011">
    <property type="protein sequence ID" value="MBB2198745.1"/>
    <property type="molecule type" value="Genomic_DNA"/>
</dbReference>
<proteinExistence type="predicted"/>
<dbReference type="InterPro" id="IPR012337">
    <property type="entry name" value="RNaseH-like_sf"/>
</dbReference>
<dbReference type="CDD" id="cd06127">
    <property type="entry name" value="DEDDh"/>
    <property type="match status" value="1"/>
</dbReference>
<keyword evidence="4" id="KW-0540">Nuclease</keyword>